<evidence type="ECO:0000256" key="3">
    <source>
        <dbReference type="ARBA" id="ARBA00022989"/>
    </source>
</evidence>
<keyword evidence="2 6" id="KW-0812">Transmembrane</keyword>
<feature type="domain" description="CHASE" evidence="8">
    <location>
        <begin position="112"/>
        <end position="251"/>
    </location>
</feature>
<dbReference type="InterPro" id="IPR043128">
    <property type="entry name" value="Rev_trsase/Diguanyl_cyclase"/>
</dbReference>
<dbReference type="InterPro" id="IPR013655">
    <property type="entry name" value="PAS_fold_3"/>
</dbReference>
<organism evidence="11 12">
    <name type="scientific">Devosia lucknowensis</name>
    <dbReference type="NCBI Taxonomy" id="1096929"/>
    <lineage>
        <taxon>Bacteria</taxon>
        <taxon>Pseudomonadati</taxon>
        <taxon>Pseudomonadota</taxon>
        <taxon>Alphaproteobacteria</taxon>
        <taxon>Hyphomicrobiales</taxon>
        <taxon>Devosiaceae</taxon>
        <taxon>Devosia</taxon>
    </lineage>
</organism>
<dbReference type="InterPro" id="IPR000700">
    <property type="entry name" value="PAS-assoc_C"/>
</dbReference>
<evidence type="ECO:0000259" key="8">
    <source>
        <dbReference type="PROSITE" id="PS50839"/>
    </source>
</evidence>
<keyword evidence="3 6" id="KW-1133">Transmembrane helix</keyword>
<evidence type="ECO:0000259" key="10">
    <source>
        <dbReference type="PROSITE" id="PS50887"/>
    </source>
</evidence>
<dbReference type="Gene3D" id="2.10.70.100">
    <property type="match status" value="1"/>
</dbReference>
<dbReference type="Gene3D" id="3.20.20.450">
    <property type="entry name" value="EAL domain"/>
    <property type="match status" value="1"/>
</dbReference>
<reference evidence="12" key="1">
    <citation type="submission" date="2017-04" db="EMBL/GenBank/DDBJ databases">
        <authorList>
            <person name="Varghese N."/>
            <person name="Submissions S."/>
        </authorList>
    </citation>
    <scope>NUCLEOTIDE SEQUENCE [LARGE SCALE GENOMIC DNA]</scope>
</reference>
<dbReference type="SUPFAM" id="SSF55785">
    <property type="entry name" value="PYP-like sensor domain (PAS domain)"/>
    <property type="match status" value="1"/>
</dbReference>
<sequence>MTEVKTEAHRGDWRRTMVIPVLMAFLVMLVAGIFLDRQNHQIAESRQRTDTLNQISVIRAKLEGNVSSNIQLVKGLVSVISTEPDMDQARYEDLVRNLFEEESQLRSVAAAPDLVIRMTYPLEANAAVVGLDYRTNAAQWPAVEKVVATGRLNIAGPVDLIQGGRGFVGRFPVYIGEGNSRSFWGIVSAVLDLDRLYRDSGLLNPELDLDISITGHDGTGRGGNRFYGPDLSGADPVVADVVLPSGTWQIAAVPRSGWGADPLATWLLRALMVGAGALMVFPILLTGRMVDQRHEHIRALGEREVQLARLSRRLNLALEVSKVGVWEMDFESGDEAWDERTNELYGLPNDGSPRSHDHWRAAVHPDDRERAENDFRRMIATGHYESDYRVVLPDGKLRYVRSIGALFSEPGHPDKVVGCNWDVTSDVELNDNLRRAKRQAEARNNELEAARIRIEHNALHDSLTGLPNRRYLDDVLKRHAADGYHGSGSIALLHIDLDRFKQINDTLGHAAGDAMLIHASNVLRANCRESDFVARIGGDEFIIVSSAGSSDGRLKLVADRIVREMRLPALHEGHEVRFGVSIGVAVSRTADIDVKQLLVNADIALYRAKALGRNRHEFFSEVLQAEVINTKRVADEILKALDTDAFVTYYQPQFCAQTLDLVSVEALVRWQHPEQGIKAPDSFMAVAEELNVVAQIDSAVLTQTLADLARWDKLGLNVPRASVNVSLRRLHDEGLIESLKALDIPAGRLAFELVESIYLDENDGVVAWNIDHIKELGIDVEIDDFGTGYASIVSLQKLHPRRLKIDRQLILPILKEPAQRQLVASIVDIGKSMDIEIVAEGVETMEHAVILRDLGCDILQGYAFAKPMSRDALENFLRQNAWARAG</sequence>
<dbReference type="SMART" id="SM00267">
    <property type="entry name" value="GGDEF"/>
    <property type="match status" value="1"/>
</dbReference>
<dbReference type="CDD" id="cd01948">
    <property type="entry name" value="EAL"/>
    <property type="match status" value="1"/>
</dbReference>
<evidence type="ECO:0000256" key="5">
    <source>
        <dbReference type="SAM" id="Coils"/>
    </source>
</evidence>
<evidence type="ECO:0000313" key="12">
    <source>
        <dbReference type="Proteomes" id="UP000194474"/>
    </source>
</evidence>
<feature type="domain" description="EAL" evidence="9">
    <location>
        <begin position="630"/>
        <end position="881"/>
    </location>
</feature>
<feature type="domain" description="PAC" evidence="7">
    <location>
        <begin position="384"/>
        <end position="435"/>
    </location>
</feature>
<dbReference type="Pfam" id="PF00563">
    <property type="entry name" value="EAL"/>
    <property type="match status" value="1"/>
</dbReference>
<dbReference type="Pfam" id="PF00990">
    <property type="entry name" value="GGDEF"/>
    <property type="match status" value="1"/>
</dbReference>
<dbReference type="InterPro" id="IPR000160">
    <property type="entry name" value="GGDEF_dom"/>
</dbReference>
<evidence type="ECO:0000256" key="1">
    <source>
        <dbReference type="ARBA" id="ARBA00004370"/>
    </source>
</evidence>
<dbReference type="AlphaFoldDB" id="A0A1Y6GAZ4"/>
<dbReference type="PANTHER" id="PTHR44757:SF2">
    <property type="entry name" value="BIOFILM ARCHITECTURE MAINTENANCE PROTEIN MBAA"/>
    <property type="match status" value="1"/>
</dbReference>
<dbReference type="SMART" id="SM01079">
    <property type="entry name" value="CHASE"/>
    <property type="match status" value="1"/>
</dbReference>
<feature type="domain" description="GGDEF" evidence="10">
    <location>
        <begin position="488"/>
        <end position="621"/>
    </location>
</feature>
<gene>
    <name evidence="11" type="ORF">SAMN06295905_2874</name>
</gene>
<dbReference type="PANTHER" id="PTHR44757">
    <property type="entry name" value="DIGUANYLATE CYCLASE DGCP"/>
    <property type="match status" value="1"/>
</dbReference>
<dbReference type="Gene3D" id="3.30.450.20">
    <property type="entry name" value="PAS domain"/>
    <property type="match status" value="1"/>
</dbReference>
<dbReference type="EMBL" id="FXWK01000002">
    <property type="protein sequence ID" value="SMQ85587.1"/>
    <property type="molecule type" value="Genomic_DNA"/>
</dbReference>
<dbReference type="InterPro" id="IPR052155">
    <property type="entry name" value="Biofilm_reg_signaling"/>
</dbReference>
<dbReference type="Gene3D" id="3.30.450.350">
    <property type="entry name" value="CHASE domain"/>
    <property type="match status" value="1"/>
</dbReference>
<keyword evidence="12" id="KW-1185">Reference proteome</keyword>
<accession>A0A1Y6GAZ4</accession>
<evidence type="ECO:0000256" key="2">
    <source>
        <dbReference type="ARBA" id="ARBA00022692"/>
    </source>
</evidence>
<evidence type="ECO:0000259" key="9">
    <source>
        <dbReference type="PROSITE" id="PS50883"/>
    </source>
</evidence>
<dbReference type="RefSeq" id="WP_244557546.1">
    <property type="nucleotide sequence ID" value="NZ_FXWK01000002.1"/>
</dbReference>
<dbReference type="PROSITE" id="PS50839">
    <property type="entry name" value="CHASE"/>
    <property type="match status" value="1"/>
</dbReference>
<evidence type="ECO:0000256" key="4">
    <source>
        <dbReference type="ARBA" id="ARBA00023136"/>
    </source>
</evidence>
<comment type="subcellular location">
    <subcellularLocation>
        <location evidence="1">Membrane</location>
    </subcellularLocation>
</comment>
<dbReference type="NCBIfam" id="TIGR00254">
    <property type="entry name" value="GGDEF"/>
    <property type="match status" value="1"/>
</dbReference>
<dbReference type="GO" id="GO:0016020">
    <property type="term" value="C:membrane"/>
    <property type="evidence" value="ECO:0007669"/>
    <property type="project" value="UniProtKB-SubCell"/>
</dbReference>
<dbReference type="Pfam" id="PF08447">
    <property type="entry name" value="PAS_3"/>
    <property type="match status" value="1"/>
</dbReference>
<dbReference type="InterPro" id="IPR042240">
    <property type="entry name" value="CHASE_sf"/>
</dbReference>
<dbReference type="InterPro" id="IPR001633">
    <property type="entry name" value="EAL_dom"/>
</dbReference>
<feature type="coiled-coil region" evidence="5">
    <location>
        <begin position="426"/>
        <end position="457"/>
    </location>
</feature>
<dbReference type="GO" id="GO:0003824">
    <property type="term" value="F:catalytic activity"/>
    <property type="evidence" value="ECO:0007669"/>
    <property type="project" value="UniProtKB-ARBA"/>
</dbReference>
<dbReference type="GO" id="GO:0007165">
    <property type="term" value="P:signal transduction"/>
    <property type="evidence" value="ECO:0007669"/>
    <property type="project" value="UniProtKB-ARBA"/>
</dbReference>
<dbReference type="Pfam" id="PF03924">
    <property type="entry name" value="CHASE"/>
    <property type="match status" value="1"/>
</dbReference>
<dbReference type="InterPro" id="IPR006189">
    <property type="entry name" value="CHASE_dom"/>
</dbReference>
<evidence type="ECO:0000259" key="7">
    <source>
        <dbReference type="PROSITE" id="PS50113"/>
    </source>
</evidence>
<dbReference type="SMART" id="SM00052">
    <property type="entry name" value="EAL"/>
    <property type="match status" value="1"/>
</dbReference>
<dbReference type="SUPFAM" id="SSF141868">
    <property type="entry name" value="EAL domain-like"/>
    <property type="match status" value="1"/>
</dbReference>
<keyword evidence="5" id="KW-0175">Coiled coil</keyword>
<dbReference type="PROSITE" id="PS50887">
    <property type="entry name" value="GGDEF"/>
    <property type="match status" value="1"/>
</dbReference>
<dbReference type="InterPro" id="IPR035965">
    <property type="entry name" value="PAS-like_dom_sf"/>
</dbReference>
<feature type="transmembrane region" description="Helical" evidence="6">
    <location>
        <begin position="17"/>
        <end position="35"/>
    </location>
</feature>
<dbReference type="SUPFAM" id="SSF55073">
    <property type="entry name" value="Nucleotide cyclase"/>
    <property type="match status" value="1"/>
</dbReference>
<dbReference type="PROSITE" id="PS50883">
    <property type="entry name" value="EAL"/>
    <property type="match status" value="1"/>
</dbReference>
<evidence type="ECO:0000256" key="6">
    <source>
        <dbReference type="SAM" id="Phobius"/>
    </source>
</evidence>
<dbReference type="InterPro" id="IPR035919">
    <property type="entry name" value="EAL_sf"/>
</dbReference>
<dbReference type="InterPro" id="IPR029787">
    <property type="entry name" value="Nucleotide_cyclase"/>
</dbReference>
<keyword evidence="4 6" id="KW-0472">Membrane</keyword>
<evidence type="ECO:0000313" key="11">
    <source>
        <dbReference type="EMBL" id="SMQ85587.1"/>
    </source>
</evidence>
<dbReference type="CDD" id="cd01949">
    <property type="entry name" value="GGDEF"/>
    <property type="match status" value="1"/>
</dbReference>
<name>A0A1Y6GAZ4_9HYPH</name>
<dbReference type="Gene3D" id="3.30.70.270">
    <property type="match status" value="1"/>
</dbReference>
<proteinExistence type="predicted"/>
<dbReference type="Proteomes" id="UP000194474">
    <property type="component" value="Unassembled WGS sequence"/>
</dbReference>
<dbReference type="PROSITE" id="PS50113">
    <property type="entry name" value="PAC"/>
    <property type="match status" value="1"/>
</dbReference>
<dbReference type="FunFam" id="3.30.70.270:FF:000001">
    <property type="entry name" value="Diguanylate cyclase domain protein"/>
    <property type="match status" value="1"/>
</dbReference>
<protein>
    <submittedName>
        <fullName evidence="11">Periplasmic sensor diguanylate cyclase/phosphodiesterase</fullName>
    </submittedName>
</protein>